<reference evidence="1 2" key="1">
    <citation type="journal article" date="2015" name="Nature">
        <title>rRNA introns, odd ribosomes, and small enigmatic genomes across a large radiation of phyla.</title>
        <authorList>
            <person name="Brown C.T."/>
            <person name="Hug L.A."/>
            <person name="Thomas B.C."/>
            <person name="Sharon I."/>
            <person name="Castelle C.J."/>
            <person name="Singh A."/>
            <person name="Wilkins M.J."/>
            <person name="Williams K.H."/>
            <person name="Banfield J.F."/>
        </authorList>
    </citation>
    <scope>NUCLEOTIDE SEQUENCE [LARGE SCALE GENOMIC DNA]</scope>
</reference>
<protein>
    <submittedName>
        <fullName evidence="1">Uncharacterized protein</fullName>
    </submittedName>
</protein>
<sequence length="80" mass="9093">MIFAVITHIEIVNGGFRITLRAGSGRELFATNHGYRDTTQTLWGGREFVKPKKMPKPQVGQQIKFMTGKAPGRAWRWTFA</sequence>
<dbReference type="EMBL" id="LCLA01000044">
    <property type="protein sequence ID" value="KKU09301.1"/>
    <property type="molecule type" value="Genomic_DNA"/>
</dbReference>
<dbReference type="Proteomes" id="UP000034329">
    <property type="component" value="Unassembled WGS sequence"/>
</dbReference>
<comment type="caution">
    <text evidence="1">The sequence shown here is derived from an EMBL/GenBank/DDBJ whole genome shotgun (WGS) entry which is preliminary data.</text>
</comment>
<evidence type="ECO:0000313" key="1">
    <source>
        <dbReference type="EMBL" id="KKU09301.1"/>
    </source>
</evidence>
<evidence type="ECO:0000313" key="2">
    <source>
        <dbReference type="Proteomes" id="UP000034329"/>
    </source>
</evidence>
<accession>A0A0G1MLS4</accession>
<organism evidence="1 2">
    <name type="scientific">Candidatus Woesebacteria bacterium GW2011_GWB1_45_5</name>
    <dbReference type="NCBI Taxonomy" id="1618581"/>
    <lineage>
        <taxon>Bacteria</taxon>
        <taxon>Candidatus Woeseibacteriota</taxon>
    </lineage>
</organism>
<dbReference type="AlphaFoldDB" id="A0A0G1MLS4"/>
<gene>
    <name evidence="1" type="ORF">UX13_C0044G0010</name>
</gene>
<name>A0A0G1MLS4_9BACT</name>
<proteinExistence type="predicted"/>